<sequence>MTALLAGGDAAAYAMDCSHAGAQSMIDTSTTQRWTRHPDCYVTAHTLPQRSSPPNLRAEAAAICQLSKALAEDPGAAVRFLLDIAQDLCGAGSAGLSLVHLNQSGEATIRWEAVSGVLSAHEAAAMPRDSSPCGLCLDVGIAIVIPRPQRVFDRLADKLPSIAEILTIPLYDGARRPLGTLWVAHHDSQTRFDRDDVRIAEQLAAQLALALKLQEQASDHANALAVFESHQRAQQNLLTYDLYEERSLFEQAEIENRQTLRFKDALIEEAHHRAKNTLQIASNLLTMQARASSWAQVRDALLDSAARLHVLAKVHELLYASANSTQRVFMPQLLQSLGSAFGQSFGRTHPHVALDIECDRMELSAQNAVPLALLVNEAVTNAYKHAFTDKSPGMITVALHRTRENALSLRIEDTGSGLTSPSGDEGLGLTLIRTFATQLCGTLAVTRRDIGTGTLVALTIAAPGFAGALLGDR</sequence>
<dbReference type="InterPro" id="IPR003018">
    <property type="entry name" value="GAF"/>
</dbReference>
<protein>
    <recommendedName>
        <fullName evidence="2">histidine kinase</fullName>
        <ecNumber evidence="2">2.7.13.3</ecNumber>
    </recommendedName>
</protein>
<keyword evidence="5" id="KW-0547">Nucleotide-binding</keyword>
<evidence type="ECO:0000256" key="7">
    <source>
        <dbReference type="ARBA" id="ARBA00022840"/>
    </source>
</evidence>
<reference evidence="10" key="1">
    <citation type="submission" date="2020-01" db="EMBL/GenBank/DDBJ databases">
        <title>'Steroidobacter agaridevorans' sp. nov., agar-degrading bacteria isolated from rhizosphere soils.</title>
        <authorList>
            <person name="Ikenaga M."/>
            <person name="Kataoka M."/>
            <person name="Murouchi A."/>
            <person name="Katsuragi S."/>
            <person name="Sakai M."/>
        </authorList>
    </citation>
    <scope>NUCLEOTIDE SEQUENCE [LARGE SCALE GENOMIC DNA]</scope>
    <source>
        <strain evidence="10">YU21-B</strain>
    </source>
</reference>
<accession>A0A829YBM0</accession>
<dbReference type="InterPro" id="IPR036890">
    <property type="entry name" value="HATPase_C_sf"/>
</dbReference>
<gene>
    <name evidence="9" type="ORF">GCM10011487_26700</name>
</gene>
<evidence type="ECO:0000259" key="8">
    <source>
        <dbReference type="PROSITE" id="PS50109"/>
    </source>
</evidence>
<dbReference type="Pfam" id="PF07568">
    <property type="entry name" value="HisKA_2"/>
    <property type="match status" value="1"/>
</dbReference>
<comment type="caution">
    <text evidence="9">The sequence shown here is derived from an EMBL/GenBank/DDBJ whole genome shotgun (WGS) entry which is preliminary data.</text>
</comment>
<dbReference type="InterPro" id="IPR029016">
    <property type="entry name" value="GAF-like_dom_sf"/>
</dbReference>
<evidence type="ECO:0000256" key="5">
    <source>
        <dbReference type="ARBA" id="ARBA00022741"/>
    </source>
</evidence>
<dbReference type="SMART" id="SM00387">
    <property type="entry name" value="HATPase_c"/>
    <property type="match status" value="1"/>
</dbReference>
<dbReference type="Gene3D" id="3.30.565.10">
    <property type="entry name" value="Histidine kinase-like ATPase, C-terminal domain"/>
    <property type="match status" value="1"/>
</dbReference>
<dbReference type="Proteomes" id="UP000445000">
    <property type="component" value="Unassembled WGS sequence"/>
</dbReference>
<keyword evidence="3" id="KW-0597">Phosphoprotein</keyword>
<dbReference type="EMBL" id="BLJN01000002">
    <property type="protein sequence ID" value="GFE80670.1"/>
    <property type="molecule type" value="Genomic_DNA"/>
</dbReference>
<keyword evidence="4" id="KW-0808">Transferase</keyword>
<comment type="catalytic activity">
    <reaction evidence="1">
        <text>ATP + protein L-histidine = ADP + protein N-phospho-L-histidine.</text>
        <dbReference type="EC" id="2.7.13.3"/>
    </reaction>
</comment>
<evidence type="ECO:0000256" key="6">
    <source>
        <dbReference type="ARBA" id="ARBA00022777"/>
    </source>
</evidence>
<dbReference type="EC" id="2.7.13.3" evidence="2"/>
<dbReference type="AlphaFoldDB" id="A0A829YBM0"/>
<dbReference type="GO" id="GO:0005524">
    <property type="term" value="F:ATP binding"/>
    <property type="evidence" value="ECO:0007669"/>
    <property type="project" value="UniProtKB-KW"/>
</dbReference>
<dbReference type="InterPro" id="IPR011495">
    <property type="entry name" value="Sig_transdc_His_kin_sub2_dim/P"/>
</dbReference>
<dbReference type="Pfam" id="PF02518">
    <property type="entry name" value="HATPase_c"/>
    <property type="match status" value="1"/>
</dbReference>
<dbReference type="SUPFAM" id="SSF55781">
    <property type="entry name" value="GAF domain-like"/>
    <property type="match status" value="1"/>
</dbReference>
<feature type="domain" description="Histidine kinase" evidence="8">
    <location>
        <begin position="371"/>
        <end position="464"/>
    </location>
</feature>
<keyword evidence="6 9" id="KW-0418">Kinase</keyword>
<dbReference type="GO" id="GO:0004673">
    <property type="term" value="F:protein histidine kinase activity"/>
    <property type="evidence" value="ECO:0007669"/>
    <property type="project" value="UniProtKB-EC"/>
</dbReference>
<dbReference type="SUPFAM" id="SSF55874">
    <property type="entry name" value="ATPase domain of HSP90 chaperone/DNA topoisomerase II/histidine kinase"/>
    <property type="match status" value="1"/>
</dbReference>
<dbReference type="PROSITE" id="PS50109">
    <property type="entry name" value="HIS_KIN"/>
    <property type="match status" value="1"/>
</dbReference>
<evidence type="ECO:0000256" key="2">
    <source>
        <dbReference type="ARBA" id="ARBA00012438"/>
    </source>
</evidence>
<dbReference type="PANTHER" id="PTHR41523">
    <property type="entry name" value="TWO-COMPONENT SYSTEM SENSOR PROTEIN"/>
    <property type="match status" value="1"/>
</dbReference>
<evidence type="ECO:0000313" key="9">
    <source>
        <dbReference type="EMBL" id="GFE80670.1"/>
    </source>
</evidence>
<evidence type="ECO:0000256" key="3">
    <source>
        <dbReference type="ARBA" id="ARBA00022553"/>
    </source>
</evidence>
<dbReference type="SMART" id="SM00065">
    <property type="entry name" value="GAF"/>
    <property type="match status" value="1"/>
</dbReference>
<dbReference type="InterPro" id="IPR003594">
    <property type="entry name" value="HATPase_dom"/>
</dbReference>
<dbReference type="Pfam" id="PF13185">
    <property type="entry name" value="GAF_2"/>
    <property type="match status" value="1"/>
</dbReference>
<evidence type="ECO:0000256" key="4">
    <source>
        <dbReference type="ARBA" id="ARBA00022679"/>
    </source>
</evidence>
<organism evidence="9 10">
    <name type="scientific">Steroidobacter agaridevorans</name>
    <dbReference type="NCBI Taxonomy" id="2695856"/>
    <lineage>
        <taxon>Bacteria</taxon>
        <taxon>Pseudomonadati</taxon>
        <taxon>Pseudomonadota</taxon>
        <taxon>Gammaproteobacteria</taxon>
        <taxon>Steroidobacterales</taxon>
        <taxon>Steroidobacteraceae</taxon>
        <taxon>Steroidobacter</taxon>
    </lineage>
</organism>
<evidence type="ECO:0000256" key="1">
    <source>
        <dbReference type="ARBA" id="ARBA00000085"/>
    </source>
</evidence>
<dbReference type="RefSeq" id="WP_161812329.1">
    <property type="nucleotide sequence ID" value="NZ_BLJN01000002.1"/>
</dbReference>
<proteinExistence type="predicted"/>
<keyword evidence="7" id="KW-0067">ATP-binding</keyword>
<dbReference type="PANTHER" id="PTHR41523:SF8">
    <property type="entry name" value="ETHYLENE RESPONSE SENSOR PROTEIN"/>
    <property type="match status" value="1"/>
</dbReference>
<keyword evidence="10" id="KW-1185">Reference proteome</keyword>
<dbReference type="Gene3D" id="3.30.450.40">
    <property type="match status" value="1"/>
</dbReference>
<dbReference type="InterPro" id="IPR005467">
    <property type="entry name" value="His_kinase_dom"/>
</dbReference>
<evidence type="ECO:0000313" key="10">
    <source>
        <dbReference type="Proteomes" id="UP000445000"/>
    </source>
</evidence>
<name>A0A829YBM0_9GAMM</name>